<dbReference type="AlphaFoldDB" id="A0A7J2U3S9"/>
<dbReference type="EMBL" id="DSEU01000051">
    <property type="protein sequence ID" value="HEM67434.1"/>
    <property type="molecule type" value="Genomic_DNA"/>
</dbReference>
<sequence length="152" mass="17936">MLIYFSKSLVIGRLVSIAIFSCIARGEARSDVDVNILIVARDLPRSRFKRLELFEKAEEVIEPFVEELWSRDIYVDFSPIILDVEEAEKYRPICLDMVIYAVIVFNRNDFFKKVLDEIAEKLKTLGTERKRVGKLWYWVLKKEYRPGEVIEI</sequence>
<name>A0A7J2U3S9_9CREN</name>
<proteinExistence type="predicted"/>
<dbReference type="Gene3D" id="3.30.460.10">
    <property type="entry name" value="Beta Polymerase, domain 2"/>
    <property type="match status" value="1"/>
</dbReference>
<evidence type="ECO:0000313" key="1">
    <source>
        <dbReference type="EMBL" id="HEM67434.1"/>
    </source>
</evidence>
<comment type="caution">
    <text evidence="1">The sequence shown here is derived from an EMBL/GenBank/DDBJ whole genome shotgun (WGS) entry which is preliminary data.</text>
</comment>
<dbReference type="GO" id="GO:0016740">
    <property type="term" value="F:transferase activity"/>
    <property type="evidence" value="ECO:0007669"/>
    <property type="project" value="UniProtKB-KW"/>
</dbReference>
<protein>
    <submittedName>
        <fullName evidence="1">Nucleotidyltransferase domain-containing protein</fullName>
    </submittedName>
</protein>
<keyword evidence="1" id="KW-0808">Transferase</keyword>
<dbReference type="InterPro" id="IPR043519">
    <property type="entry name" value="NT_sf"/>
</dbReference>
<reference evidence="1" key="1">
    <citation type="journal article" date="2020" name="mSystems">
        <title>Genome- and Community-Level Interaction Insights into Carbon Utilization and Element Cycling Functions of Hydrothermarchaeota in Hydrothermal Sediment.</title>
        <authorList>
            <person name="Zhou Z."/>
            <person name="Liu Y."/>
            <person name="Xu W."/>
            <person name="Pan J."/>
            <person name="Luo Z.H."/>
            <person name="Li M."/>
        </authorList>
    </citation>
    <scope>NUCLEOTIDE SEQUENCE [LARGE SCALE GENOMIC DNA]</scope>
    <source>
        <strain evidence="1">SpSt-125</strain>
    </source>
</reference>
<gene>
    <name evidence="1" type="ORF">ENO26_07730</name>
</gene>
<dbReference type="SUPFAM" id="SSF81301">
    <property type="entry name" value="Nucleotidyltransferase"/>
    <property type="match status" value="1"/>
</dbReference>
<accession>A0A7J2U3S9</accession>
<organism evidence="1">
    <name type="scientific">Ignisphaera aggregans</name>
    <dbReference type="NCBI Taxonomy" id="334771"/>
    <lineage>
        <taxon>Archaea</taxon>
        <taxon>Thermoproteota</taxon>
        <taxon>Thermoprotei</taxon>
        <taxon>Desulfurococcales</taxon>
        <taxon>Desulfurococcaceae</taxon>
        <taxon>Ignisphaera</taxon>
    </lineage>
</organism>